<evidence type="ECO:0000313" key="1">
    <source>
        <dbReference type="EMBL" id="MBX51753.1"/>
    </source>
</evidence>
<proteinExistence type="predicted"/>
<dbReference type="AlphaFoldDB" id="A0A2P2PAU3"/>
<dbReference type="EMBL" id="GGEC01071269">
    <property type="protein sequence ID" value="MBX51753.1"/>
    <property type="molecule type" value="Transcribed_RNA"/>
</dbReference>
<sequence length="36" mass="4432">MNRPNCPLNTYFYLMWGWHFSKVHCYYPYSPATKQS</sequence>
<reference evidence="1" key="1">
    <citation type="submission" date="2018-02" db="EMBL/GenBank/DDBJ databases">
        <title>Rhizophora mucronata_Transcriptome.</title>
        <authorList>
            <person name="Meera S.P."/>
            <person name="Sreeshan A."/>
            <person name="Augustine A."/>
        </authorList>
    </citation>
    <scope>NUCLEOTIDE SEQUENCE</scope>
    <source>
        <tissue evidence="1">Leaf</tissue>
    </source>
</reference>
<accession>A0A2P2PAU3</accession>
<name>A0A2P2PAU3_RHIMU</name>
<organism evidence="1">
    <name type="scientific">Rhizophora mucronata</name>
    <name type="common">Asiatic mangrove</name>
    <dbReference type="NCBI Taxonomy" id="61149"/>
    <lineage>
        <taxon>Eukaryota</taxon>
        <taxon>Viridiplantae</taxon>
        <taxon>Streptophyta</taxon>
        <taxon>Embryophyta</taxon>
        <taxon>Tracheophyta</taxon>
        <taxon>Spermatophyta</taxon>
        <taxon>Magnoliopsida</taxon>
        <taxon>eudicotyledons</taxon>
        <taxon>Gunneridae</taxon>
        <taxon>Pentapetalae</taxon>
        <taxon>rosids</taxon>
        <taxon>fabids</taxon>
        <taxon>Malpighiales</taxon>
        <taxon>Rhizophoraceae</taxon>
        <taxon>Rhizophora</taxon>
    </lineage>
</organism>
<protein>
    <submittedName>
        <fullName evidence="1">Uncharacterized protein</fullName>
    </submittedName>
</protein>